<keyword evidence="2" id="KW-1185">Reference proteome</keyword>
<proteinExistence type="predicted"/>
<accession>A0ACA9LG85</accession>
<dbReference type="Proteomes" id="UP000789525">
    <property type="component" value="Unassembled WGS sequence"/>
</dbReference>
<protein>
    <submittedName>
        <fullName evidence="1">12599_t:CDS:1</fullName>
    </submittedName>
</protein>
<gene>
    <name evidence="1" type="ORF">ACOLOM_LOCUS3946</name>
</gene>
<sequence>MLSRVAIVESGRATLSQLLILKEVMDRIQFDLGRKEPLLPCDFFDMISGSGFGGLVAILLARLRLSAEQAIEKYLDLTSALTFKCAPHQEDKRRNTLALKRAFCNLLFELEVPQDALLQEEDGSKPPCYTENMGHTRLFRNYGVRATPEYNPMLVQTILASCSFPSMFEPVQIGKEPYKEKFVTGALNCPNPTREAINESSGLFGDQTPMSVILSLGSGQGSIVSLESAASEEERRQLLHCLITDYARERTHQELERLIHSMGIYFRLNVQKGLEDVDERRESASKVKSNTTAYLGEYSVSQVVDDLVNALLGRRERRIIKGIAVATGYIKFLMSFLTYYDGTVIREYREDDISIEQEDESVHITESLPCYEDYNEQSRIDVDQTKDCTHIVPREETIITQQEKAPPYWRWLLDPAGFGFPVLVVAALWVDGRLGGNNLLTKNIWALT</sequence>
<comment type="caution">
    <text evidence="1">The sequence shown here is derived from an EMBL/GenBank/DDBJ whole genome shotgun (WGS) entry which is preliminary data.</text>
</comment>
<evidence type="ECO:0000313" key="1">
    <source>
        <dbReference type="EMBL" id="CAG8527866.1"/>
    </source>
</evidence>
<organism evidence="1 2">
    <name type="scientific">Acaulospora colombiana</name>
    <dbReference type="NCBI Taxonomy" id="27376"/>
    <lineage>
        <taxon>Eukaryota</taxon>
        <taxon>Fungi</taxon>
        <taxon>Fungi incertae sedis</taxon>
        <taxon>Mucoromycota</taxon>
        <taxon>Glomeromycotina</taxon>
        <taxon>Glomeromycetes</taxon>
        <taxon>Diversisporales</taxon>
        <taxon>Acaulosporaceae</taxon>
        <taxon>Acaulospora</taxon>
    </lineage>
</organism>
<dbReference type="EMBL" id="CAJVPT010006130">
    <property type="protein sequence ID" value="CAG8527866.1"/>
    <property type="molecule type" value="Genomic_DNA"/>
</dbReference>
<name>A0ACA9LG85_9GLOM</name>
<reference evidence="1" key="1">
    <citation type="submission" date="2021-06" db="EMBL/GenBank/DDBJ databases">
        <authorList>
            <person name="Kallberg Y."/>
            <person name="Tangrot J."/>
            <person name="Rosling A."/>
        </authorList>
    </citation>
    <scope>NUCLEOTIDE SEQUENCE</scope>
    <source>
        <strain evidence="1">CL356</strain>
    </source>
</reference>
<evidence type="ECO:0000313" key="2">
    <source>
        <dbReference type="Proteomes" id="UP000789525"/>
    </source>
</evidence>